<organism evidence="2 3">
    <name type="scientific">Eptatretus burgeri</name>
    <name type="common">Inshore hagfish</name>
    <dbReference type="NCBI Taxonomy" id="7764"/>
    <lineage>
        <taxon>Eukaryota</taxon>
        <taxon>Metazoa</taxon>
        <taxon>Chordata</taxon>
        <taxon>Craniata</taxon>
        <taxon>Vertebrata</taxon>
        <taxon>Cyclostomata</taxon>
        <taxon>Myxini</taxon>
        <taxon>Myxiniformes</taxon>
        <taxon>Myxinidae</taxon>
        <taxon>Eptatretinae</taxon>
        <taxon>Eptatretus</taxon>
    </lineage>
</organism>
<dbReference type="InterPro" id="IPR027417">
    <property type="entry name" value="P-loop_NTPase"/>
</dbReference>
<keyword evidence="3" id="KW-1185">Reference proteome</keyword>
<feature type="domain" description="Guanylate kinase-like" evidence="1">
    <location>
        <begin position="3"/>
        <end position="204"/>
    </location>
</feature>
<dbReference type="Pfam" id="PF00625">
    <property type="entry name" value="Guanylate_kin"/>
    <property type="match status" value="1"/>
</dbReference>
<reference evidence="2" key="2">
    <citation type="submission" date="2025-09" db="UniProtKB">
        <authorList>
            <consortium name="Ensembl"/>
        </authorList>
    </citation>
    <scope>IDENTIFICATION</scope>
</reference>
<accession>A0A8C4Q8A2</accession>
<protein>
    <recommendedName>
        <fullName evidence="1">Guanylate kinase-like domain-containing protein</fullName>
    </recommendedName>
</protein>
<sequence length="204" mass="23391">MTAIIIKFVGKNASGKNFHKSRFLYSTNENIVNLLKKHPVIRIVSTTTRAIRPGEVKGEDYHYISVEEHMRLRNEGQIFEEVSLGTTKYSHCKSELKKLKSGGVGILETNPEGTRQIIKHLSGVKILSFGFDVDEETQRKRMKSRDAKKKKPGLWNTDTNHYLDVFRLMSTSQVTCVYVCQRSHIVRTTYSHRMRSVCHTASMS</sequence>
<evidence type="ECO:0000313" key="2">
    <source>
        <dbReference type="Ensembl" id="ENSEBUP00000011479.1"/>
    </source>
</evidence>
<dbReference type="InterPro" id="IPR020590">
    <property type="entry name" value="Guanylate_kinase_CS"/>
</dbReference>
<dbReference type="Gene3D" id="3.40.50.300">
    <property type="entry name" value="P-loop containing nucleotide triphosphate hydrolases"/>
    <property type="match status" value="1"/>
</dbReference>
<dbReference type="AlphaFoldDB" id="A0A8C4Q8A2"/>
<dbReference type="InterPro" id="IPR008145">
    <property type="entry name" value="GK/Ca_channel_bsu"/>
</dbReference>
<dbReference type="PROSITE" id="PS50052">
    <property type="entry name" value="GUANYLATE_KINASE_2"/>
    <property type="match status" value="1"/>
</dbReference>
<dbReference type="InterPro" id="IPR008144">
    <property type="entry name" value="Guanylate_kin-like_dom"/>
</dbReference>
<dbReference type="PROSITE" id="PS00856">
    <property type="entry name" value="GUANYLATE_KINASE_1"/>
    <property type="match status" value="1"/>
</dbReference>
<name>A0A8C4Q8A2_EPTBU</name>
<dbReference type="GeneTree" id="ENSGT00930000152886"/>
<reference evidence="2" key="1">
    <citation type="submission" date="2025-08" db="UniProtKB">
        <authorList>
            <consortium name="Ensembl"/>
        </authorList>
    </citation>
    <scope>IDENTIFICATION</scope>
</reference>
<evidence type="ECO:0000313" key="3">
    <source>
        <dbReference type="Proteomes" id="UP000694388"/>
    </source>
</evidence>
<dbReference type="SUPFAM" id="SSF52540">
    <property type="entry name" value="P-loop containing nucleoside triphosphate hydrolases"/>
    <property type="match status" value="1"/>
</dbReference>
<evidence type="ECO:0000259" key="1">
    <source>
        <dbReference type="PROSITE" id="PS50052"/>
    </source>
</evidence>
<proteinExistence type="predicted"/>
<dbReference type="Ensembl" id="ENSEBUT00000012048.1">
    <property type="protein sequence ID" value="ENSEBUP00000011479.1"/>
    <property type="gene ID" value="ENSEBUG00000007359.1"/>
</dbReference>
<dbReference type="Proteomes" id="UP000694388">
    <property type="component" value="Unplaced"/>
</dbReference>